<organism evidence="3 4">
    <name type="scientific">Mangrovactinospora gilvigrisea</name>
    <dbReference type="NCBI Taxonomy" id="1428644"/>
    <lineage>
        <taxon>Bacteria</taxon>
        <taxon>Bacillati</taxon>
        <taxon>Actinomycetota</taxon>
        <taxon>Actinomycetes</taxon>
        <taxon>Kitasatosporales</taxon>
        <taxon>Streptomycetaceae</taxon>
        <taxon>Mangrovactinospora</taxon>
    </lineage>
</organism>
<dbReference type="AlphaFoldDB" id="A0A1J7BEA6"/>
<keyword evidence="2" id="KW-0472">Membrane</keyword>
<comment type="caution">
    <text evidence="3">The sequence shown here is derived from an EMBL/GenBank/DDBJ whole genome shotgun (WGS) entry which is preliminary data.</text>
</comment>
<feature type="compositionally biased region" description="Low complexity" evidence="1">
    <location>
        <begin position="136"/>
        <end position="158"/>
    </location>
</feature>
<protein>
    <recommendedName>
        <fullName evidence="5">TcpE family protein</fullName>
    </recommendedName>
</protein>
<dbReference type="STRING" id="1428644.BIV57_13565"/>
<sequence>MSTADEALVGRCYTRARRRPPVIGQVPGGGRIPGGPYTLTQVAVMAGMAAVMALTQSLWGHFGIVDLVLMAVIPWGSAWLLRFARVDGRDPMRAGLALLNWAGTPVGGRIAGRGVGRPRRVLLRGSCTVHVRSTADEQAAAQQSAASPAPAAPAVGEPAPAPPKEPRPRRGGLVAAARSTAPTGTEPVSPATKAAGRPAPPASAPAAELPPAAAALAGAEVMVLPKAVAEHAPIPPTPAPAALAGGRRPTPVRPPAGSPPRRPRASQVAAGTRSPAARTRLQSLLDQLDDGT</sequence>
<evidence type="ECO:0008006" key="5">
    <source>
        <dbReference type="Google" id="ProtNLM"/>
    </source>
</evidence>
<dbReference type="Proteomes" id="UP000243342">
    <property type="component" value="Unassembled WGS sequence"/>
</dbReference>
<keyword evidence="4" id="KW-1185">Reference proteome</keyword>
<name>A0A1J7BEA6_9ACTN</name>
<accession>A0A1J7BEA6</accession>
<evidence type="ECO:0000256" key="1">
    <source>
        <dbReference type="SAM" id="MobiDB-lite"/>
    </source>
</evidence>
<feature type="region of interest" description="Disordered" evidence="1">
    <location>
        <begin position="134"/>
        <end position="208"/>
    </location>
</feature>
<dbReference type="OrthoDB" id="5181251at2"/>
<keyword evidence="2" id="KW-1133">Transmembrane helix</keyword>
<dbReference type="RefSeq" id="WP_071657087.1">
    <property type="nucleotide sequence ID" value="NZ_MLCF01000067.1"/>
</dbReference>
<proteinExistence type="predicted"/>
<feature type="compositionally biased region" description="Low complexity" evidence="1">
    <location>
        <begin position="240"/>
        <end position="249"/>
    </location>
</feature>
<feature type="compositionally biased region" description="Pro residues" evidence="1">
    <location>
        <begin position="251"/>
        <end position="260"/>
    </location>
</feature>
<feature type="region of interest" description="Disordered" evidence="1">
    <location>
        <begin position="231"/>
        <end position="279"/>
    </location>
</feature>
<reference evidence="3 4" key="1">
    <citation type="submission" date="2016-10" db="EMBL/GenBank/DDBJ databases">
        <title>Genome sequence of Streptomyces gilvigriseus MUSC 26.</title>
        <authorList>
            <person name="Lee L.-H."/>
            <person name="Ser H.-L."/>
        </authorList>
    </citation>
    <scope>NUCLEOTIDE SEQUENCE [LARGE SCALE GENOMIC DNA]</scope>
    <source>
        <strain evidence="3 4">MUSC 26</strain>
    </source>
</reference>
<evidence type="ECO:0000313" key="3">
    <source>
        <dbReference type="EMBL" id="OIV37011.1"/>
    </source>
</evidence>
<evidence type="ECO:0000313" key="4">
    <source>
        <dbReference type="Proteomes" id="UP000243342"/>
    </source>
</evidence>
<feature type="transmembrane region" description="Helical" evidence="2">
    <location>
        <begin position="58"/>
        <end position="81"/>
    </location>
</feature>
<gene>
    <name evidence="3" type="ORF">BIV57_13565</name>
</gene>
<dbReference type="EMBL" id="MLCF01000067">
    <property type="protein sequence ID" value="OIV37011.1"/>
    <property type="molecule type" value="Genomic_DNA"/>
</dbReference>
<keyword evidence="2" id="KW-0812">Transmembrane</keyword>
<evidence type="ECO:0000256" key="2">
    <source>
        <dbReference type="SAM" id="Phobius"/>
    </source>
</evidence>